<dbReference type="AlphaFoldDB" id="F4PDH8"/>
<evidence type="ECO:0000313" key="2">
    <source>
        <dbReference type="Proteomes" id="UP000007241"/>
    </source>
</evidence>
<dbReference type="PANTHER" id="PTHR33651">
    <property type="entry name" value="PROTEIN CBG06246"/>
    <property type="match status" value="1"/>
</dbReference>
<dbReference type="GeneID" id="18239564"/>
<dbReference type="Proteomes" id="UP000007241">
    <property type="component" value="Unassembled WGS sequence"/>
</dbReference>
<name>F4PDH8_BATDJ</name>
<dbReference type="HOGENOM" id="CLU_100271_0_0_1"/>
<evidence type="ECO:0000313" key="1">
    <source>
        <dbReference type="EMBL" id="EGF76680.1"/>
    </source>
</evidence>
<keyword evidence="2" id="KW-1185">Reference proteome</keyword>
<dbReference type="PANTHER" id="PTHR33651:SF2">
    <property type="entry name" value="PI3K_PI4K CATALYTIC DOMAIN-CONTAINING PROTEIN"/>
    <property type="match status" value="1"/>
</dbReference>
<organism evidence="1 2">
    <name type="scientific">Batrachochytrium dendrobatidis (strain JAM81 / FGSC 10211)</name>
    <name type="common">Frog chytrid fungus</name>
    <dbReference type="NCBI Taxonomy" id="684364"/>
    <lineage>
        <taxon>Eukaryota</taxon>
        <taxon>Fungi</taxon>
        <taxon>Fungi incertae sedis</taxon>
        <taxon>Chytridiomycota</taxon>
        <taxon>Chytridiomycota incertae sedis</taxon>
        <taxon>Chytridiomycetes</taxon>
        <taxon>Rhizophydiales</taxon>
        <taxon>Rhizophydiales incertae sedis</taxon>
        <taxon>Batrachochytrium</taxon>
    </lineage>
</organism>
<proteinExistence type="predicted"/>
<dbReference type="RefSeq" id="XP_006682608.1">
    <property type="nucleotide sequence ID" value="XM_006682545.1"/>
</dbReference>
<gene>
    <name evidence="1" type="ORF">BATDEDRAFT_28262</name>
</gene>
<protein>
    <submittedName>
        <fullName evidence="1">Uncharacterized protein</fullName>
    </submittedName>
</protein>
<reference evidence="1 2" key="1">
    <citation type="submission" date="2009-12" db="EMBL/GenBank/DDBJ databases">
        <title>The draft genome of Batrachochytrium dendrobatidis.</title>
        <authorList>
            <consortium name="US DOE Joint Genome Institute (JGI-PGF)"/>
            <person name="Kuo A."/>
            <person name="Salamov A."/>
            <person name="Schmutz J."/>
            <person name="Lucas S."/>
            <person name="Pitluck S."/>
            <person name="Rosenblum E."/>
            <person name="Stajich J."/>
            <person name="Eisen M."/>
            <person name="Grigoriev I.V."/>
        </authorList>
    </citation>
    <scope>NUCLEOTIDE SEQUENCE [LARGE SCALE GENOMIC DNA]</scope>
    <source>
        <strain evidence="2">JAM81 / FGSC 10211</strain>
    </source>
</reference>
<dbReference type="OrthoDB" id="2096182at2759"/>
<sequence>MKEEFPNYQIGDVDFKDKTCFNDFDGELHFLNSERPYMRCLSFHALLAREHALDYGWIDENELKELDGDDMWSDGFLEKTRKFIDEWRVDVCNYTGIIQIDDTSRKNRHCNQLQRSMILLDLIFRILCICDCAVNSSNCGQVDDKAMVVDFCIEKQSKDYIKTDIMDRFYKGNGCIICHQFRHTCQSCSVYNESHMDTYGHQCNNQESIVIYKSELPTNNRTNGPTDQCQNTCTSDSLLDMT</sequence>
<dbReference type="EMBL" id="GL882895">
    <property type="protein sequence ID" value="EGF76680.1"/>
    <property type="molecule type" value="Genomic_DNA"/>
</dbReference>
<dbReference type="InParanoid" id="F4PDH8"/>
<accession>F4PDH8</accession>